<proteinExistence type="predicted"/>
<accession>A0A4Y8SAW5</accession>
<evidence type="ECO:0000313" key="3">
    <source>
        <dbReference type="Proteomes" id="UP000297540"/>
    </source>
</evidence>
<dbReference type="EMBL" id="SOZE01000019">
    <property type="protein sequence ID" value="TFF35775.1"/>
    <property type="molecule type" value="Genomic_DNA"/>
</dbReference>
<dbReference type="Proteomes" id="UP000297540">
    <property type="component" value="Unassembled WGS sequence"/>
</dbReference>
<organism evidence="2 3">
    <name type="scientific">Mucilaginibacter psychrotolerans</name>
    <dbReference type="NCBI Taxonomy" id="1524096"/>
    <lineage>
        <taxon>Bacteria</taxon>
        <taxon>Pseudomonadati</taxon>
        <taxon>Bacteroidota</taxon>
        <taxon>Sphingobacteriia</taxon>
        <taxon>Sphingobacteriales</taxon>
        <taxon>Sphingobacteriaceae</taxon>
        <taxon>Mucilaginibacter</taxon>
    </lineage>
</organism>
<protein>
    <recommendedName>
        <fullName evidence="4">DUF3575 domain-containing protein</fullName>
    </recommendedName>
</protein>
<reference evidence="2 3" key="1">
    <citation type="journal article" date="2017" name="Int. J. Syst. Evol. Microbiol.">
        <title>Mucilaginibacterpsychrotolerans sp. nov., isolated from peatlands.</title>
        <authorList>
            <person name="Deng Y."/>
            <person name="Shen L."/>
            <person name="Xu B."/>
            <person name="Liu Y."/>
            <person name="Gu Z."/>
            <person name="Liu H."/>
            <person name="Zhou Y."/>
        </authorList>
    </citation>
    <scope>NUCLEOTIDE SEQUENCE [LARGE SCALE GENOMIC DNA]</scope>
    <source>
        <strain evidence="2 3">NH7-4</strain>
    </source>
</reference>
<evidence type="ECO:0000256" key="1">
    <source>
        <dbReference type="SAM" id="SignalP"/>
    </source>
</evidence>
<dbReference type="AlphaFoldDB" id="A0A4Y8SAW5"/>
<evidence type="ECO:0000313" key="2">
    <source>
        <dbReference type="EMBL" id="TFF35775.1"/>
    </source>
</evidence>
<comment type="caution">
    <text evidence="2">The sequence shown here is derived from an EMBL/GenBank/DDBJ whole genome shotgun (WGS) entry which is preliminary data.</text>
</comment>
<feature type="signal peptide" evidence="1">
    <location>
        <begin position="1"/>
        <end position="18"/>
    </location>
</feature>
<gene>
    <name evidence="2" type="ORF">E2R66_17815</name>
</gene>
<sequence>MKHLISAFLLLASGTAFAQSDLKQNELSINGFRNPSIGFEYRHNQYSANVGYYTTAFKRGEFSNFVKVGYTFWFFPSGNGPIPSSFYAGSSYMRGLNRNYEGKNALGTEVGYRWVVWKGLNLRIGAIGVSAKGQSFKVNPTPGISYSITL</sequence>
<dbReference type="RefSeq" id="WP_133233018.1">
    <property type="nucleotide sequence ID" value="NZ_SOZE01000019.1"/>
</dbReference>
<evidence type="ECO:0008006" key="4">
    <source>
        <dbReference type="Google" id="ProtNLM"/>
    </source>
</evidence>
<keyword evidence="3" id="KW-1185">Reference proteome</keyword>
<name>A0A4Y8SAW5_9SPHI</name>
<keyword evidence="1" id="KW-0732">Signal</keyword>
<feature type="chain" id="PRO_5021443140" description="DUF3575 domain-containing protein" evidence="1">
    <location>
        <begin position="19"/>
        <end position="150"/>
    </location>
</feature>
<dbReference type="OrthoDB" id="1432085at2"/>